<proteinExistence type="predicted"/>
<evidence type="ECO:0000256" key="5">
    <source>
        <dbReference type="ARBA" id="ARBA00022989"/>
    </source>
</evidence>
<protein>
    <submittedName>
        <fullName evidence="8">LysE family translocator</fullName>
    </submittedName>
</protein>
<keyword evidence="3 7" id="KW-0812">Transmembrane</keyword>
<keyword evidence="6 7" id="KW-0472">Membrane</keyword>
<comment type="caution">
    <text evidence="8">The sequence shown here is derived from an EMBL/GenBank/DDBJ whole genome shotgun (WGS) entry which is preliminary data.</text>
</comment>
<accession>A0AB74M990</accession>
<evidence type="ECO:0000313" key="9">
    <source>
        <dbReference type="Proteomes" id="UP000321295"/>
    </source>
</evidence>
<reference evidence="8 9" key="1">
    <citation type="submission" date="2019-08" db="EMBL/GenBank/DDBJ databases">
        <title>Whole genome analysis of cultivated E. coli strains isolated from CD patients and healthy donors.</title>
        <authorList>
            <person name="Siniagina M.N."/>
            <person name="Markelova M.I."/>
            <person name="Laikov A.V."/>
            <person name="Boulygina E.A."/>
            <person name="Khusnutdinova D.R."/>
            <person name="Kharchenko A."/>
            <person name="Grigoryeva T.V."/>
        </authorList>
    </citation>
    <scope>NUCLEOTIDE SEQUENCE [LARGE SCALE GENOMIC DNA]</scope>
    <source>
        <strain evidence="8 9">1_45_11</strain>
    </source>
</reference>
<dbReference type="InterPro" id="IPR001123">
    <property type="entry name" value="LeuE-type"/>
</dbReference>
<evidence type="ECO:0000256" key="3">
    <source>
        <dbReference type="ARBA" id="ARBA00022692"/>
    </source>
</evidence>
<evidence type="ECO:0000256" key="1">
    <source>
        <dbReference type="ARBA" id="ARBA00004651"/>
    </source>
</evidence>
<sequence>MEYSTLLSFAIVTLSQTISIGPGVALVINNAFLHGLKSSIKTSIYIRIGETIVMAISLFALSSTSSTEQHFHIIKIFGGGYLIYIGLMGLINKKNKQRKEQKPFLIPLLNPK</sequence>
<feature type="non-terminal residue" evidence="8">
    <location>
        <position position="112"/>
    </location>
</feature>
<keyword evidence="4" id="KW-0029">Amino-acid transport</keyword>
<feature type="transmembrane region" description="Helical" evidence="7">
    <location>
        <begin position="6"/>
        <end position="32"/>
    </location>
</feature>
<organism evidence="8 9">
    <name type="scientific">Escherichia coli</name>
    <dbReference type="NCBI Taxonomy" id="562"/>
    <lineage>
        <taxon>Bacteria</taxon>
        <taxon>Pseudomonadati</taxon>
        <taxon>Pseudomonadota</taxon>
        <taxon>Gammaproteobacteria</taxon>
        <taxon>Enterobacterales</taxon>
        <taxon>Enterobacteriaceae</taxon>
        <taxon>Escherichia</taxon>
    </lineage>
</organism>
<dbReference type="EMBL" id="VRXD01000071">
    <property type="protein sequence ID" value="TXQ28502.1"/>
    <property type="molecule type" value="Genomic_DNA"/>
</dbReference>
<keyword evidence="5 7" id="KW-1133">Transmembrane helix</keyword>
<feature type="transmembrane region" description="Helical" evidence="7">
    <location>
        <begin position="44"/>
        <end position="61"/>
    </location>
</feature>
<feature type="transmembrane region" description="Helical" evidence="7">
    <location>
        <begin position="73"/>
        <end position="92"/>
    </location>
</feature>
<evidence type="ECO:0000256" key="7">
    <source>
        <dbReference type="SAM" id="Phobius"/>
    </source>
</evidence>
<name>A0AB74M990_ECOLX</name>
<comment type="subcellular location">
    <subcellularLocation>
        <location evidence="1">Cell membrane</location>
        <topology evidence="1">Multi-pass membrane protein</topology>
    </subcellularLocation>
</comment>
<dbReference type="RefSeq" id="WP_187356573.1">
    <property type="nucleotide sequence ID" value="NZ_VRXD01000071.1"/>
</dbReference>
<evidence type="ECO:0000256" key="2">
    <source>
        <dbReference type="ARBA" id="ARBA00022475"/>
    </source>
</evidence>
<dbReference type="GO" id="GO:0005886">
    <property type="term" value="C:plasma membrane"/>
    <property type="evidence" value="ECO:0007669"/>
    <property type="project" value="UniProtKB-SubCell"/>
</dbReference>
<evidence type="ECO:0000313" key="8">
    <source>
        <dbReference type="EMBL" id="TXQ28502.1"/>
    </source>
</evidence>
<keyword evidence="2" id="KW-1003">Cell membrane</keyword>
<keyword evidence="4" id="KW-0813">Transport</keyword>
<gene>
    <name evidence="8" type="ORF">FV293_25985</name>
</gene>
<dbReference type="Pfam" id="PF01810">
    <property type="entry name" value="LysE"/>
    <property type="match status" value="1"/>
</dbReference>
<dbReference type="AlphaFoldDB" id="A0AB74M990"/>
<dbReference type="PANTHER" id="PTHR30086">
    <property type="entry name" value="ARGININE EXPORTER PROTEIN ARGO"/>
    <property type="match status" value="1"/>
</dbReference>
<dbReference type="GO" id="GO:0015171">
    <property type="term" value="F:amino acid transmembrane transporter activity"/>
    <property type="evidence" value="ECO:0007669"/>
    <property type="project" value="TreeGrafter"/>
</dbReference>
<evidence type="ECO:0000256" key="4">
    <source>
        <dbReference type="ARBA" id="ARBA00022970"/>
    </source>
</evidence>
<dbReference type="PANTHER" id="PTHR30086:SF20">
    <property type="entry name" value="ARGININE EXPORTER PROTEIN ARGO-RELATED"/>
    <property type="match status" value="1"/>
</dbReference>
<evidence type="ECO:0000256" key="6">
    <source>
        <dbReference type="ARBA" id="ARBA00023136"/>
    </source>
</evidence>
<dbReference type="Proteomes" id="UP000321295">
    <property type="component" value="Unassembled WGS sequence"/>
</dbReference>